<sequence length="157" mass="17159">MFSHLNILARSDDDEHRGRACSALSRCRNLQLSKAGERGRAFVINDSAVSLSTRCTSDVHSTYLVGRTSPAGAGRGSSPGGRRAARARELTTAERHGRRDTHRRRAPPSGAEPRHTTRSLRGPARRELGAPAPRRRPPPPPSHELFSAKLPPHVSLR</sequence>
<proteinExistence type="predicted"/>
<gene>
    <name evidence="2" type="ORF">EVAR_4856_1</name>
</gene>
<comment type="caution">
    <text evidence="2">The sequence shown here is derived from an EMBL/GenBank/DDBJ whole genome shotgun (WGS) entry which is preliminary data.</text>
</comment>
<protein>
    <submittedName>
        <fullName evidence="2">Uncharacterized protein</fullName>
    </submittedName>
</protein>
<dbReference type="Proteomes" id="UP000299102">
    <property type="component" value="Unassembled WGS sequence"/>
</dbReference>
<evidence type="ECO:0000256" key="1">
    <source>
        <dbReference type="SAM" id="MobiDB-lite"/>
    </source>
</evidence>
<evidence type="ECO:0000313" key="2">
    <source>
        <dbReference type="EMBL" id="GBP07512.1"/>
    </source>
</evidence>
<name>A0A4C1SZ75_EUMVA</name>
<feature type="region of interest" description="Disordered" evidence="1">
    <location>
        <begin position="56"/>
        <end position="157"/>
    </location>
</feature>
<organism evidence="2 3">
    <name type="scientific">Eumeta variegata</name>
    <name type="common">Bagworm moth</name>
    <name type="synonym">Eumeta japonica</name>
    <dbReference type="NCBI Taxonomy" id="151549"/>
    <lineage>
        <taxon>Eukaryota</taxon>
        <taxon>Metazoa</taxon>
        <taxon>Ecdysozoa</taxon>
        <taxon>Arthropoda</taxon>
        <taxon>Hexapoda</taxon>
        <taxon>Insecta</taxon>
        <taxon>Pterygota</taxon>
        <taxon>Neoptera</taxon>
        <taxon>Endopterygota</taxon>
        <taxon>Lepidoptera</taxon>
        <taxon>Glossata</taxon>
        <taxon>Ditrysia</taxon>
        <taxon>Tineoidea</taxon>
        <taxon>Psychidae</taxon>
        <taxon>Oiketicinae</taxon>
        <taxon>Eumeta</taxon>
    </lineage>
</organism>
<accession>A0A4C1SZ75</accession>
<reference evidence="2 3" key="1">
    <citation type="journal article" date="2019" name="Commun. Biol.">
        <title>The bagworm genome reveals a unique fibroin gene that provides high tensile strength.</title>
        <authorList>
            <person name="Kono N."/>
            <person name="Nakamura H."/>
            <person name="Ohtoshi R."/>
            <person name="Tomita M."/>
            <person name="Numata K."/>
            <person name="Arakawa K."/>
        </authorList>
    </citation>
    <scope>NUCLEOTIDE SEQUENCE [LARGE SCALE GENOMIC DNA]</scope>
</reference>
<dbReference type="AlphaFoldDB" id="A0A4C1SZ75"/>
<feature type="compositionally biased region" description="Basic and acidic residues" evidence="1">
    <location>
        <begin position="86"/>
        <end position="97"/>
    </location>
</feature>
<evidence type="ECO:0000313" key="3">
    <source>
        <dbReference type="Proteomes" id="UP000299102"/>
    </source>
</evidence>
<dbReference type="EMBL" id="BGZK01000026">
    <property type="protein sequence ID" value="GBP07512.1"/>
    <property type="molecule type" value="Genomic_DNA"/>
</dbReference>
<keyword evidence="3" id="KW-1185">Reference proteome</keyword>